<comment type="caution">
    <text evidence="2">The sequence shown here is derived from an EMBL/GenBank/DDBJ whole genome shotgun (WGS) entry which is preliminary data.</text>
</comment>
<sequence length="417" mass="46128">MRIVIVASNASRRFGGEAFIPFNYFRLLLARGEDVHLVAHARNREELSHEFPHHADRLHFAPDTAFHRAMNRLSRVLPRRVADITCGMLVHLSTQVAQRRLIRDLMKRERVDVVHEPIPVSPKTPSLMYGLGTAVVVGPLNGGMEYPGAFQREQDVLSVVALRFGRFLARFAHAIFPGKLRADVVLVANQRTRHALPKGVTGKVVELVENGVDFSIWRRGDKADDRDETKVKFIFVGRLVDWKAVDIVIEAMARLPDRASLALEIVGDGPMRKSWEALAESRGVASQIAFSGWMPQEACAERMRASDALVLPSLFECGGAVVLEAMAMALPVIATDWGGPIDYLNSSCGILVKPDSREALINGFAHAMSTLATSAPLRCRLGQAGYERARDHFDWDRKIAQILAVYRSAAAQTAPGK</sequence>
<dbReference type="PANTHER" id="PTHR45947">
    <property type="entry name" value="SULFOQUINOVOSYL TRANSFERASE SQD2"/>
    <property type="match status" value="1"/>
</dbReference>
<evidence type="ECO:0000313" key="3">
    <source>
        <dbReference type="Proteomes" id="UP001314635"/>
    </source>
</evidence>
<organism evidence="2 3">
    <name type="scientific">Bradyrhizobium denitrificans</name>
    <dbReference type="NCBI Taxonomy" id="2734912"/>
    <lineage>
        <taxon>Bacteria</taxon>
        <taxon>Pseudomonadati</taxon>
        <taxon>Pseudomonadota</taxon>
        <taxon>Alphaproteobacteria</taxon>
        <taxon>Hyphomicrobiales</taxon>
        <taxon>Nitrobacteraceae</taxon>
        <taxon>Bradyrhizobium</taxon>
    </lineage>
</organism>
<gene>
    <name evidence="2" type="ORF">JQ619_21930</name>
</gene>
<dbReference type="RefSeq" id="WP_211400718.1">
    <property type="nucleotide sequence ID" value="NZ_JAFCLK010000021.1"/>
</dbReference>
<proteinExistence type="predicted"/>
<dbReference type="CDD" id="cd03801">
    <property type="entry name" value="GT4_PimA-like"/>
    <property type="match status" value="1"/>
</dbReference>
<dbReference type="Pfam" id="PF00534">
    <property type="entry name" value="Glycos_transf_1"/>
    <property type="match status" value="1"/>
</dbReference>
<keyword evidence="3" id="KW-1185">Reference proteome</keyword>
<dbReference type="Gene3D" id="3.40.50.2000">
    <property type="entry name" value="Glycogen Phosphorylase B"/>
    <property type="match status" value="2"/>
</dbReference>
<dbReference type="InterPro" id="IPR050194">
    <property type="entry name" value="Glycosyltransferase_grp1"/>
</dbReference>
<reference evidence="3" key="1">
    <citation type="journal article" date="2021" name="ISME J.">
        <title>Evolutionary origin and ecological implication of a unique nif island in free-living Bradyrhizobium lineages.</title>
        <authorList>
            <person name="Tao J."/>
        </authorList>
    </citation>
    <scope>NUCLEOTIDE SEQUENCE [LARGE SCALE GENOMIC DNA]</scope>
    <source>
        <strain evidence="3">SZCCT0094</strain>
    </source>
</reference>
<dbReference type="PANTHER" id="PTHR45947:SF3">
    <property type="entry name" value="SULFOQUINOVOSYL TRANSFERASE SQD2"/>
    <property type="match status" value="1"/>
</dbReference>
<accession>A0ABS5GAT5</accession>
<feature type="domain" description="Glycosyl transferase family 1" evidence="1">
    <location>
        <begin position="225"/>
        <end position="387"/>
    </location>
</feature>
<dbReference type="InterPro" id="IPR001296">
    <property type="entry name" value="Glyco_trans_1"/>
</dbReference>
<dbReference type="SUPFAM" id="SSF53756">
    <property type="entry name" value="UDP-Glycosyltransferase/glycogen phosphorylase"/>
    <property type="match status" value="1"/>
</dbReference>
<dbReference type="EMBL" id="JAFCLK010000021">
    <property type="protein sequence ID" value="MBR1138432.1"/>
    <property type="molecule type" value="Genomic_DNA"/>
</dbReference>
<evidence type="ECO:0000313" key="2">
    <source>
        <dbReference type="EMBL" id="MBR1138432.1"/>
    </source>
</evidence>
<dbReference type="Proteomes" id="UP001314635">
    <property type="component" value="Unassembled WGS sequence"/>
</dbReference>
<evidence type="ECO:0000259" key="1">
    <source>
        <dbReference type="Pfam" id="PF00534"/>
    </source>
</evidence>
<protein>
    <submittedName>
        <fullName evidence="2">Glycosyltransferase family 4 protein</fullName>
    </submittedName>
</protein>
<name>A0ABS5GAT5_9BRAD</name>